<protein>
    <submittedName>
        <fullName evidence="2">Uncharacterized protein</fullName>
    </submittedName>
</protein>
<dbReference type="AlphaFoldDB" id="A0AAW1LNE6"/>
<proteinExistence type="predicted"/>
<evidence type="ECO:0000313" key="2">
    <source>
        <dbReference type="EMBL" id="KAK9734226.1"/>
    </source>
</evidence>
<dbReference type="EMBL" id="JBDFQZ010000004">
    <property type="protein sequence ID" value="KAK9734226.1"/>
    <property type="molecule type" value="Genomic_DNA"/>
</dbReference>
<evidence type="ECO:0000256" key="1">
    <source>
        <dbReference type="SAM" id="MobiDB-lite"/>
    </source>
</evidence>
<feature type="compositionally biased region" description="Low complexity" evidence="1">
    <location>
        <begin position="1"/>
        <end position="15"/>
    </location>
</feature>
<organism evidence="2 3">
    <name type="scientific">Saponaria officinalis</name>
    <name type="common">Common soapwort</name>
    <name type="synonym">Lychnis saponaria</name>
    <dbReference type="NCBI Taxonomy" id="3572"/>
    <lineage>
        <taxon>Eukaryota</taxon>
        <taxon>Viridiplantae</taxon>
        <taxon>Streptophyta</taxon>
        <taxon>Embryophyta</taxon>
        <taxon>Tracheophyta</taxon>
        <taxon>Spermatophyta</taxon>
        <taxon>Magnoliopsida</taxon>
        <taxon>eudicotyledons</taxon>
        <taxon>Gunneridae</taxon>
        <taxon>Pentapetalae</taxon>
        <taxon>Caryophyllales</taxon>
        <taxon>Caryophyllaceae</taxon>
        <taxon>Caryophylleae</taxon>
        <taxon>Saponaria</taxon>
    </lineage>
</organism>
<comment type="caution">
    <text evidence="2">The sequence shown here is derived from an EMBL/GenBank/DDBJ whole genome shotgun (WGS) entry which is preliminary data.</text>
</comment>
<sequence>MEGRNYNNKNNIHSNHLSLPQQETHEQHTIYKLRLSMKKSLSPQTTNTPSPQGSWELKNMFQRLVEIDTESRQLLIKVFSMLEKDDKLENYFKKRIEDPKVSRMWELVEQVLACQHELPNNIDELVNNNNDDYNACIKYNCTTNNKGIMDRDEDYEELKLDRFRIRTLDTTSGGGGGVKDVETSVDHGKA</sequence>
<name>A0AAW1LNE6_SAPOF</name>
<dbReference type="Proteomes" id="UP001443914">
    <property type="component" value="Unassembled WGS sequence"/>
</dbReference>
<keyword evidence="3" id="KW-1185">Reference proteome</keyword>
<reference evidence="2" key="1">
    <citation type="submission" date="2024-03" db="EMBL/GenBank/DDBJ databases">
        <title>WGS assembly of Saponaria officinalis var. Norfolk2.</title>
        <authorList>
            <person name="Jenkins J."/>
            <person name="Shu S."/>
            <person name="Grimwood J."/>
            <person name="Barry K."/>
            <person name="Goodstein D."/>
            <person name="Schmutz J."/>
            <person name="Leebens-Mack J."/>
            <person name="Osbourn A."/>
        </authorList>
    </citation>
    <scope>NUCLEOTIDE SEQUENCE [LARGE SCALE GENOMIC DNA]</scope>
    <source>
        <strain evidence="2">JIC</strain>
    </source>
</reference>
<gene>
    <name evidence="2" type="ORF">RND81_04G124200</name>
</gene>
<feature type="region of interest" description="Disordered" evidence="1">
    <location>
        <begin position="1"/>
        <end position="25"/>
    </location>
</feature>
<accession>A0AAW1LNE6</accession>
<evidence type="ECO:0000313" key="3">
    <source>
        <dbReference type="Proteomes" id="UP001443914"/>
    </source>
</evidence>